<sequence>MSIVPVILASSSPRRKELLQGLKLNFQTHPSDEDETVAPGTAPEEFVEILSLRKASSVAARYDQGLVIGSDTVVVCDGEILGKPQDEQDAYRMLDMLQGRAHWVYTGVAIVEAGGNKQQVAHQKTEVFMKPLDESRIRSYIRSGEPMDKAGSYGIQGLGATLVEKIHGDFFTVVGLPVSLLSDMLEEFGVHVL</sequence>
<accession>A0ABU9DR67</accession>
<name>A0ABU9DR67_9BACL</name>
<evidence type="ECO:0000256" key="1">
    <source>
        <dbReference type="ARBA" id="ARBA00001968"/>
    </source>
</evidence>
<dbReference type="PANTHER" id="PTHR43213:SF5">
    <property type="entry name" value="BIFUNCTIONAL DTTP_UTP PYROPHOSPHATASE_METHYLTRANSFERASE PROTEIN-RELATED"/>
    <property type="match status" value="1"/>
</dbReference>
<dbReference type="GO" id="GO:0016787">
    <property type="term" value="F:hydrolase activity"/>
    <property type="evidence" value="ECO:0007669"/>
    <property type="project" value="UniProtKB-KW"/>
</dbReference>
<evidence type="ECO:0000313" key="5">
    <source>
        <dbReference type="Proteomes" id="UP001469365"/>
    </source>
</evidence>
<dbReference type="Gene3D" id="3.90.950.10">
    <property type="match status" value="1"/>
</dbReference>
<dbReference type="NCBIfam" id="TIGR00172">
    <property type="entry name" value="maf"/>
    <property type="match status" value="1"/>
</dbReference>
<feature type="site" description="Important for substrate specificity" evidence="3">
    <location>
        <position position="156"/>
    </location>
</feature>
<dbReference type="Pfam" id="PF02545">
    <property type="entry name" value="Maf"/>
    <property type="match status" value="1"/>
</dbReference>
<feature type="site" description="Important for substrate specificity" evidence="3">
    <location>
        <position position="72"/>
    </location>
</feature>
<comment type="caution">
    <text evidence="4">The sequence shown here is derived from an EMBL/GenBank/DDBJ whole genome shotgun (WGS) entry which is preliminary data.</text>
</comment>
<dbReference type="RefSeq" id="WP_341418481.1">
    <property type="nucleotide sequence ID" value="NZ_JBBPCC010000020.1"/>
</dbReference>
<dbReference type="SUPFAM" id="SSF52972">
    <property type="entry name" value="ITPase-like"/>
    <property type="match status" value="1"/>
</dbReference>
<comment type="similarity">
    <text evidence="3">Belongs to the Maf family. YhdE subfamily.</text>
</comment>
<reference evidence="4 5" key="1">
    <citation type="submission" date="2024-04" db="EMBL/GenBank/DDBJ databases">
        <title>draft genome sequnece of Paenibacillus filicis.</title>
        <authorList>
            <person name="Kim D.-U."/>
        </authorList>
    </citation>
    <scope>NUCLEOTIDE SEQUENCE [LARGE SCALE GENOMIC DNA]</scope>
    <source>
        <strain evidence="4 5">KACC14197</strain>
    </source>
</reference>
<dbReference type="EC" id="3.6.1.9" evidence="3"/>
<protein>
    <recommendedName>
        <fullName evidence="3">dTTP/UTP pyrophosphatase</fullName>
        <shortName evidence="3">dTTPase/UTPase</shortName>
        <ecNumber evidence="3">3.6.1.9</ecNumber>
    </recommendedName>
    <alternativeName>
        <fullName evidence="3">Nucleoside triphosphate pyrophosphatase</fullName>
    </alternativeName>
    <alternativeName>
        <fullName evidence="3">Nucleotide pyrophosphatase</fullName>
        <shortName evidence="3">Nucleotide PPase</shortName>
    </alternativeName>
</protein>
<feature type="active site" description="Proton acceptor" evidence="3">
    <location>
        <position position="71"/>
    </location>
</feature>
<evidence type="ECO:0000256" key="3">
    <source>
        <dbReference type="HAMAP-Rule" id="MF_00528"/>
    </source>
</evidence>
<keyword evidence="2 3" id="KW-0378">Hydrolase</keyword>
<comment type="cofactor">
    <cofactor evidence="1 3">
        <name>a divalent metal cation</name>
        <dbReference type="ChEBI" id="CHEBI:60240"/>
    </cofactor>
</comment>
<dbReference type="EMBL" id="JBBPCC010000020">
    <property type="protein sequence ID" value="MEK8131350.1"/>
    <property type="molecule type" value="Genomic_DNA"/>
</dbReference>
<comment type="function">
    <text evidence="3">Nucleoside triphosphate pyrophosphatase that hydrolyzes dTTP and UTP. May have a dual role in cell division arrest and in preventing the incorporation of modified nucleotides into cellular nucleic acids.</text>
</comment>
<evidence type="ECO:0000313" key="4">
    <source>
        <dbReference type="EMBL" id="MEK8131350.1"/>
    </source>
</evidence>
<proteinExistence type="inferred from homology"/>
<dbReference type="PIRSF" id="PIRSF006305">
    <property type="entry name" value="Maf"/>
    <property type="match status" value="1"/>
</dbReference>
<dbReference type="HAMAP" id="MF_00528">
    <property type="entry name" value="Maf"/>
    <property type="match status" value="1"/>
</dbReference>
<dbReference type="CDD" id="cd00555">
    <property type="entry name" value="Maf"/>
    <property type="match status" value="1"/>
</dbReference>
<comment type="subcellular location">
    <subcellularLocation>
        <location evidence="3">Cytoplasm</location>
    </subcellularLocation>
</comment>
<evidence type="ECO:0000256" key="2">
    <source>
        <dbReference type="ARBA" id="ARBA00022801"/>
    </source>
</evidence>
<comment type="caution">
    <text evidence="3">Lacks conserved residue(s) required for the propagation of feature annotation.</text>
</comment>
<keyword evidence="3" id="KW-0963">Cytoplasm</keyword>
<feature type="site" description="Important for substrate specificity" evidence="3">
    <location>
        <position position="14"/>
    </location>
</feature>
<dbReference type="InterPro" id="IPR003697">
    <property type="entry name" value="Maf-like"/>
</dbReference>
<dbReference type="Proteomes" id="UP001469365">
    <property type="component" value="Unassembled WGS sequence"/>
</dbReference>
<gene>
    <name evidence="4" type="ORF">WMW72_25915</name>
</gene>
<dbReference type="InterPro" id="IPR029001">
    <property type="entry name" value="ITPase-like_fam"/>
</dbReference>
<organism evidence="4 5">
    <name type="scientific">Paenibacillus filicis</name>
    <dbReference type="NCBI Taxonomy" id="669464"/>
    <lineage>
        <taxon>Bacteria</taxon>
        <taxon>Bacillati</taxon>
        <taxon>Bacillota</taxon>
        <taxon>Bacilli</taxon>
        <taxon>Bacillales</taxon>
        <taxon>Paenibacillaceae</taxon>
        <taxon>Paenibacillus</taxon>
    </lineage>
</organism>
<dbReference type="PANTHER" id="PTHR43213">
    <property type="entry name" value="BIFUNCTIONAL DTTP/UTP PYROPHOSPHATASE/METHYLTRANSFERASE PROTEIN-RELATED"/>
    <property type="match status" value="1"/>
</dbReference>
<comment type="catalytic activity">
    <reaction evidence="3">
        <text>dTTP + H2O = dTMP + diphosphate + H(+)</text>
        <dbReference type="Rhea" id="RHEA:28534"/>
        <dbReference type="ChEBI" id="CHEBI:15377"/>
        <dbReference type="ChEBI" id="CHEBI:15378"/>
        <dbReference type="ChEBI" id="CHEBI:33019"/>
        <dbReference type="ChEBI" id="CHEBI:37568"/>
        <dbReference type="ChEBI" id="CHEBI:63528"/>
        <dbReference type="EC" id="3.6.1.9"/>
    </reaction>
</comment>
<comment type="catalytic activity">
    <reaction evidence="3">
        <text>UTP + H2O = UMP + diphosphate + H(+)</text>
        <dbReference type="Rhea" id="RHEA:29395"/>
        <dbReference type="ChEBI" id="CHEBI:15377"/>
        <dbReference type="ChEBI" id="CHEBI:15378"/>
        <dbReference type="ChEBI" id="CHEBI:33019"/>
        <dbReference type="ChEBI" id="CHEBI:46398"/>
        <dbReference type="ChEBI" id="CHEBI:57865"/>
        <dbReference type="EC" id="3.6.1.9"/>
    </reaction>
</comment>
<keyword evidence="3" id="KW-0546">Nucleotide metabolism</keyword>
<keyword evidence="5" id="KW-1185">Reference proteome</keyword>